<sequence>MTTLRSGRTRFRDWRRGRPFWGGALLAAAGIELLVAPAAQSLILPIDLIIYAGIAGISGNLIGVLLIGIGVLSWFQPAQNSFFGMVGIMLALVSFVTSNFGGFVIGMLLGIVGGALVFAWGPSARKPRPEGRHREQGSDARDEDPTGDDGTGEDTGEDTASDDQNTSAGDEDPGTRTAENPPSDEGGRSPKWTRLTGIRRRT</sequence>
<accession>A0ABR9PEB0</accession>
<organism evidence="3 4">
    <name type="scientific">Nocardiopsis coralli</name>
    <dbReference type="NCBI Taxonomy" id="2772213"/>
    <lineage>
        <taxon>Bacteria</taxon>
        <taxon>Bacillati</taxon>
        <taxon>Actinomycetota</taxon>
        <taxon>Actinomycetes</taxon>
        <taxon>Streptosporangiales</taxon>
        <taxon>Nocardiopsidaceae</taxon>
        <taxon>Nocardiopsis</taxon>
    </lineage>
</organism>
<proteinExistence type="predicted"/>
<comment type="caution">
    <text evidence="3">The sequence shown here is derived from an EMBL/GenBank/DDBJ whole genome shotgun (WGS) entry which is preliminary data.</text>
</comment>
<keyword evidence="4" id="KW-1185">Reference proteome</keyword>
<protein>
    <recommendedName>
        <fullName evidence="5">Integral membrane protein</fullName>
    </recommendedName>
</protein>
<feature type="compositionally biased region" description="Basic and acidic residues" evidence="1">
    <location>
        <begin position="127"/>
        <end position="144"/>
    </location>
</feature>
<name>A0ABR9PEB0_9ACTN</name>
<keyword evidence="2" id="KW-1133">Transmembrane helix</keyword>
<feature type="transmembrane region" description="Helical" evidence="2">
    <location>
        <begin position="20"/>
        <end position="43"/>
    </location>
</feature>
<keyword evidence="2" id="KW-0472">Membrane</keyword>
<evidence type="ECO:0008006" key="5">
    <source>
        <dbReference type="Google" id="ProtNLM"/>
    </source>
</evidence>
<evidence type="ECO:0000256" key="1">
    <source>
        <dbReference type="SAM" id="MobiDB-lite"/>
    </source>
</evidence>
<feature type="transmembrane region" description="Helical" evidence="2">
    <location>
        <begin position="82"/>
        <end position="98"/>
    </location>
</feature>
<feature type="transmembrane region" description="Helical" evidence="2">
    <location>
        <begin position="104"/>
        <end position="124"/>
    </location>
</feature>
<dbReference type="InterPro" id="IPR046096">
    <property type="entry name" value="DUF6114"/>
</dbReference>
<dbReference type="Pfam" id="PF19609">
    <property type="entry name" value="DUF6114"/>
    <property type="match status" value="1"/>
</dbReference>
<dbReference type="EMBL" id="JADBGI010000036">
    <property type="protein sequence ID" value="MBE3002186.1"/>
    <property type="molecule type" value="Genomic_DNA"/>
</dbReference>
<feature type="region of interest" description="Disordered" evidence="1">
    <location>
        <begin position="123"/>
        <end position="202"/>
    </location>
</feature>
<dbReference type="Proteomes" id="UP000806528">
    <property type="component" value="Unassembled WGS sequence"/>
</dbReference>
<keyword evidence="2" id="KW-0812">Transmembrane</keyword>
<reference evidence="3 4" key="1">
    <citation type="submission" date="2020-09" db="EMBL/GenBank/DDBJ databases">
        <title>Diversity and distribution of actinomycetes associated with coral in the coast of Hainan.</title>
        <authorList>
            <person name="Li F."/>
        </authorList>
    </citation>
    <scope>NUCLEOTIDE SEQUENCE [LARGE SCALE GENOMIC DNA]</scope>
    <source>
        <strain evidence="3 4">HNM0947</strain>
    </source>
</reference>
<feature type="compositionally biased region" description="Acidic residues" evidence="1">
    <location>
        <begin position="145"/>
        <end position="161"/>
    </location>
</feature>
<evidence type="ECO:0000256" key="2">
    <source>
        <dbReference type="SAM" id="Phobius"/>
    </source>
</evidence>
<feature type="transmembrane region" description="Helical" evidence="2">
    <location>
        <begin position="49"/>
        <end position="75"/>
    </location>
</feature>
<evidence type="ECO:0000313" key="3">
    <source>
        <dbReference type="EMBL" id="MBE3002186.1"/>
    </source>
</evidence>
<gene>
    <name evidence="3" type="ORF">IDM40_26305</name>
</gene>
<evidence type="ECO:0000313" key="4">
    <source>
        <dbReference type="Proteomes" id="UP000806528"/>
    </source>
</evidence>